<dbReference type="Gene3D" id="6.10.140.2220">
    <property type="match status" value="1"/>
</dbReference>
<feature type="domain" description="MYND-type" evidence="5">
    <location>
        <begin position="124"/>
        <end position="175"/>
    </location>
</feature>
<evidence type="ECO:0000313" key="6">
    <source>
        <dbReference type="EMBL" id="TRM59582.1"/>
    </source>
</evidence>
<evidence type="ECO:0000256" key="1">
    <source>
        <dbReference type="ARBA" id="ARBA00022723"/>
    </source>
</evidence>
<gene>
    <name evidence="6" type="ORF">BD626DRAFT_507625</name>
</gene>
<proteinExistence type="predicted"/>
<accession>A0A550C443</accession>
<dbReference type="EMBL" id="VDMD01000027">
    <property type="protein sequence ID" value="TRM59582.1"/>
    <property type="molecule type" value="Genomic_DNA"/>
</dbReference>
<dbReference type="AlphaFoldDB" id="A0A550C443"/>
<evidence type="ECO:0000256" key="4">
    <source>
        <dbReference type="PROSITE-ProRule" id="PRU00134"/>
    </source>
</evidence>
<keyword evidence="2 4" id="KW-0863">Zinc-finger</keyword>
<dbReference type="Proteomes" id="UP000320762">
    <property type="component" value="Unassembled WGS sequence"/>
</dbReference>
<protein>
    <recommendedName>
        <fullName evidence="5">MYND-type domain-containing protein</fullName>
    </recommendedName>
</protein>
<keyword evidence="1" id="KW-0479">Metal-binding</keyword>
<keyword evidence="3" id="KW-0862">Zinc</keyword>
<evidence type="ECO:0000259" key="5">
    <source>
        <dbReference type="PROSITE" id="PS50865"/>
    </source>
</evidence>
<dbReference type="Pfam" id="PF01753">
    <property type="entry name" value="zf-MYND"/>
    <property type="match status" value="1"/>
</dbReference>
<organism evidence="6 7">
    <name type="scientific">Schizophyllum amplum</name>
    <dbReference type="NCBI Taxonomy" id="97359"/>
    <lineage>
        <taxon>Eukaryota</taxon>
        <taxon>Fungi</taxon>
        <taxon>Dikarya</taxon>
        <taxon>Basidiomycota</taxon>
        <taxon>Agaricomycotina</taxon>
        <taxon>Agaricomycetes</taxon>
        <taxon>Agaricomycetidae</taxon>
        <taxon>Agaricales</taxon>
        <taxon>Schizophyllaceae</taxon>
        <taxon>Schizophyllum</taxon>
    </lineage>
</organism>
<dbReference type="OrthoDB" id="3149405at2759"/>
<evidence type="ECO:0000313" key="7">
    <source>
        <dbReference type="Proteomes" id="UP000320762"/>
    </source>
</evidence>
<dbReference type="SUPFAM" id="SSF144232">
    <property type="entry name" value="HIT/MYND zinc finger-like"/>
    <property type="match status" value="1"/>
</dbReference>
<dbReference type="GO" id="GO:0008270">
    <property type="term" value="F:zinc ion binding"/>
    <property type="evidence" value="ECO:0007669"/>
    <property type="project" value="UniProtKB-KW"/>
</dbReference>
<comment type="caution">
    <text evidence="6">The sequence shown here is derived from an EMBL/GenBank/DDBJ whole genome shotgun (WGS) entry which is preliminary data.</text>
</comment>
<dbReference type="STRING" id="97359.A0A550C443"/>
<keyword evidence="7" id="KW-1185">Reference proteome</keyword>
<dbReference type="InterPro" id="IPR002893">
    <property type="entry name" value="Znf_MYND"/>
</dbReference>
<name>A0A550C443_9AGAR</name>
<dbReference type="PROSITE" id="PS50865">
    <property type="entry name" value="ZF_MYND_2"/>
    <property type="match status" value="1"/>
</dbReference>
<sequence>MSNDIRTFEVVVAKVHRVTVALGYFYTGWALVLAKPPVDDFNASPLEQEAITMMLSTISHDLPFPPPNPATRHPCFCMKTYSENEGMLPQLIALGVLRKMPIPELQNGPIVEVALEETEISYACMRCSRDGVVGLNKPFELPGQPRLQRCSRCKVARYCNQTCQKEDWEVHKQDCKLWLTRPSEAARLMENRRRAEMSSFLDSSGFQSLKLNEHMGGKS</sequence>
<reference evidence="6 7" key="1">
    <citation type="journal article" date="2019" name="New Phytol.">
        <title>Comparative genomics reveals unique wood-decay strategies and fruiting body development in the Schizophyllaceae.</title>
        <authorList>
            <person name="Almasi E."/>
            <person name="Sahu N."/>
            <person name="Krizsan K."/>
            <person name="Balint B."/>
            <person name="Kovacs G.M."/>
            <person name="Kiss B."/>
            <person name="Cseklye J."/>
            <person name="Drula E."/>
            <person name="Henrissat B."/>
            <person name="Nagy I."/>
            <person name="Chovatia M."/>
            <person name="Adam C."/>
            <person name="LaButti K."/>
            <person name="Lipzen A."/>
            <person name="Riley R."/>
            <person name="Grigoriev I.V."/>
            <person name="Nagy L.G."/>
        </authorList>
    </citation>
    <scope>NUCLEOTIDE SEQUENCE [LARGE SCALE GENOMIC DNA]</scope>
    <source>
        <strain evidence="6 7">NL-1724</strain>
    </source>
</reference>
<evidence type="ECO:0000256" key="3">
    <source>
        <dbReference type="ARBA" id="ARBA00022833"/>
    </source>
</evidence>
<evidence type="ECO:0000256" key="2">
    <source>
        <dbReference type="ARBA" id="ARBA00022771"/>
    </source>
</evidence>